<dbReference type="InterPro" id="IPR029063">
    <property type="entry name" value="SAM-dependent_MTases_sf"/>
</dbReference>
<dbReference type="Proteomes" id="UP000195611">
    <property type="component" value="Unassembled WGS sequence"/>
</dbReference>
<dbReference type="PANTHER" id="PTHR43861">
    <property type="entry name" value="TRANS-ACONITATE 2-METHYLTRANSFERASE-RELATED"/>
    <property type="match status" value="1"/>
</dbReference>
<protein>
    <submittedName>
        <fullName evidence="4">Methyltransferase</fullName>
        <ecNumber evidence="4">2.1.1.-</ecNumber>
    </submittedName>
</protein>
<dbReference type="CDD" id="cd02440">
    <property type="entry name" value="AdoMet_MTases"/>
    <property type="match status" value="1"/>
</dbReference>
<dbReference type="GO" id="GO:0008168">
    <property type="term" value="F:methyltransferase activity"/>
    <property type="evidence" value="ECO:0007669"/>
    <property type="project" value="UniProtKB-KW"/>
</dbReference>
<evidence type="ECO:0000256" key="1">
    <source>
        <dbReference type="ARBA" id="ARBA00022603"/>
    </source>
</evidence>
<name>A0A1R4IP66_9LACT</name>
<dbReference type="GO" id="GO:0032259">
    <property type="term" value="P:methylation"/>
    <property type="evidence" value="ECO:0007669"/>
    <property type="project" value="UniProtKB-KW"/>
</dbReference>
<sequence>MDRTVKYNWFAKVYDELMDDSLYPKWAEYTSQYLNKDQHILELGCGTGILALELTKAGFDITALDLSSDMLSLAYDRQLESGIKFPLVEMDMRNLSELESFDGIICYSDALCYIETEEEKGRIFSEVYKKLNQDGVFLFDVHSTYQIKEFDQFSYHDEVDGIVFLWDSYPGNKDDSIEHQLTFFVEKENGQYERFEEIHKEWTHSLDMYTELLKKAGFKTIEITADFGQKVNNKSKRWFFAAKK</sequence>
<dbReference type="SUPFAM" id="SSF53335">
    <property type="entry name" value="S-adenosyl-L-methionine-dependent methyltransferases"/>
    <property type="match status" value="1"/>
</dbReference>
<feature type="domain" description="Methyltransferase" evidence="3">
    <location>
        <begin position="40"/>
        <end position="135"/>
    </location>
</feature>
<dbReference type="RefSeq" id="WP_087057182.1">
    <property type="nucleotide sequence ID" value="NZ_FUKW01000034.1"/>
</dbReference>
<organism evidence="4 5">
    <name type="scientific">Marinilactibacillus psychrotolerans 42ea</name>
    <dbReference type="NCBI Taxonomy" id="1255609"/>
    <lineage>
        <taxon>Bacteria</taxon>
        <taxon>Bacillati</taxon>
        <taxon>Bacillota</taxon>
        <taxon>Bacilli</taxon>
        <taxon>Lactobacillales</taxon>
        <taxon>Carnobacteriaceae</taxon>
        <taxon>Marinilactibacillus</taxon>
    </lineage>
</organism>
<dbReference type="PANTHER" id="PTHR43861:SF1">
    <property type="entry name" value="TRANS-ACONITATE 2-METHYLTRANSFERASE"/>
    <property type="match status" value="1"/>
</dbReference>
<evidence type="ECO:0000259" key="3">
    <source>
        <dbReference type="Pfam" id="PF13649"/>
    </source>
</evidence>
<proteinExistence type="predicted"/>
<gene>
    <name evidence="4" type="ORF">FM115_02000</name>
</gene>
<keyword evidence="1 4" id="KW-0489">Methyltransferase</keyword>
<accession>A0A1R4IP66</accession>
<evidence type="ECO:0000313" key="4">
    <source>
        <dbReference type="EMBL" id="SJN21657.1"/>
    </source>
</evidence>
<dbReference type="Pfam" id="PF13649">
    <property type="entry name" value="Methyltransf_25"/>
    <property type="match status" value="1"/>
</dbReference>
<dbReference type="EC" id="2.1.1.-" evidence="4"/>
<reference evidence="4 5" key="1">
    <citation type="submission" date="2017-02" db="EMBL/GenBank/DDBJ databases">
        <authorList>
            <person name="Peterson S.W."/>
        </authorList>
    </citation>
    <scope>NUCLEOTIDE SEQUENCE [LARGE SCALE GENOMIC DNA]</scope>
    <source>
        <strain evidence="4 5">42ea</strain>
    </source>
</reference>
<dbReference type="GeneID" id="96910413"/>
<evidence type="ECO:0000313" key="5">
    <source>
        <dbReference type="Proteomes" id="UP000195611"/>
    </source>
</evidence>
<dbReference type="Gene3D" id="3.40.50.150">
    <property type="entry name" value="Vaccinia Virus protein VP39"/>
    <property type="match status" value="1"/>
</dbReference>
<dbReference type="AlphaFoldDB" id="A0A1R4IP66"/>
<evidence type="ECO:0000256" key="2">
    <source>
        <dbReference type="ARBA" id="ARBA00022679"/>
    </source>
</evidence>
<dbReference type="EMBL" id="FUKW01000034">
    <property type="protein sequence ID" value="SJN21657.1"/>
    <property type="molecule type" value="Genomic_DNA"/>
</dbReference>
<dbReference type="Gene3D" id="2.20.25.110">
    <property type="entry name" value="S-adenosyl-L-methionine-dependent methyltransferases"/>
    <property type="match status" value="1"/>
</dbReference>
<dbReference type="InterPro" id="IPR041698">
    <property type="entry name" value="Methyltransf_25"/>
</dbReference>
<keyword evidence="2 4" id="KW-0808">Transferase</keyword>